<proteinExistence type="predicted"/>
<dbReference type="EMBL" id="AP014926">
    <property type="protein sequence ID" value="BAR97033.1"/>
    <property type="molecule type" value="Genomic_DNA"/>
</dbReference>
<protein>
    <submittedName>
        <fullName evidence="1">Uncharacterized protein</fullName>
    </submittedName>
</protein>
<dbReference type="Proteomes" id="UP000067008">
    <property type="component" value="Chromosome 1"/>
</dbReference>
<name>A0AAD1BKL1_PREIN</name>
<sequence>MIIRQLYKVCQIRILSYFFTRLWRAFICCQQAEKSTPTLFFHNLTYMEGKHLQGSF</sequence>
<evidence type="ECO:0000313" key="2">
    <source>
        <dbReference type="Proteomes" id="UP000067008"/>
    </source>
</evidence>
<evidence type="ECO:0000313" key="1">
    <source>
        <dbReference type="EMBL" id="BAR97033.1"/>
    </source>
</evidence>
<accession>A0AAD1BKL1</accession>
<gene>
    <name evidence="1" type="ORF">PI172_2305</name>
</gene>
<organism evidence="1 2">
    <name type="scientific">Prevotella intermedia</name>
    <dbReference type="NCBI Taxonomy" id="28131"/>
    <lineage>
        <taxon>Bacteria</taxon>
        <taxon>Pseudomonadati</taxon>
        <taxon>Bacteroidota</taxon>
        <taxon>Bacteroidia</taxon>
        <taxon>Bacteroidales</taxon>
        <taxon>Prevotellaceae</taxon>
        <taxon>Prevotella</taxon>
    </lineage>
</organism>
<reference evidence="1 2" key="1">
    <citation type="submission" date="2015-07" db="EMBL/GenBank/DDBJ databases">
        <title>Complete genome sequence of Prevotella intermedia strain 17-2.</title>
        <authorList>
            <person name="Nambu T."/>
        </authorList>
    </citation>
    <scope>NUCLEOTIDE SEQUENCE [LARGE SCALE GENOMIC DNA]</scope>
    <source>
        <strain evidence="1 2">17-2</strain>
    </source>
</reference>
<dbReference type="AlphaFoldDB" id="A0AAD1BKL1"/>